<name>A0A1B6IMM6_9HEMI</name>
<proteinExistence type="inferred from homology"/>
<dbReference type="GO" id="GO:0006886">
    <property type="term" value="P:intracellular protein transport"/>
    <property type="evidence" value="ECO:0007669"/>
    <property type="project" value="InterPro"/>
</dbReference>
<dbReference type="SUPFAM" id="SSF53300">
    <property type="entry name" value="vWA-like"/>
    <property type="match status" value="1"/>
</dbReference>
<feature type="compositionally biased region" description="Polar residues" evidence="13">
    <location>
        <begin position="101"/>
        <end position="111"/>
    </location>
</feature>
<dbReference type="Gene3D" id="2.60.40.1670">
    <property type="entry name" value="beta-sandwich domain of Sec23/24"/>
    <property type="match status" value="1"/>
</dbReference>
<dbReference type="InterPro" id="IPR012990">
    <property type="entry name" value="Beta-sandwich_Sec23_24"/>
</dbReference>
<evidence type="ECO:0000256" key="1">
    <source>
        <dbReference type="ARBA" id="ARBA00004299"/>
    </source>
</evidence>
<feature type="compositionally biased region" description="Low complexity" evidence="13">
    <location>
        <begin position="8"/>
        <end position="35"/>
    </location>
</feature>
<feature type="compositionally biased region" description="Low complexity" evidence="13">
    <location>
        <begin position="274"/>
        <end position="289"/>
    </location>
</feature>
<dbReference type="SUPFAM" id="SSF82754">
    <property type="entry name" value="C-terminal, gelsolin-like domain of Sec23/24"/>
    <property type="match status" value="1"/>
</dbReference>
<keyword evidence="9" id="KW-0653">Protein transport</keyword>
<dbReference type="GO" id="GO:0005789">
    <property type="term" value="C:endoplasmic reticulum membrane"/>
    <property type="evidence" value="ECO:0007669"/>
    <property type="project" value="UniProtKB-SubCell"/>
</dbReference>
<feature type="compositionally biased region" description="Polar residues" evidence="13">
    <location>
        <begin position="194"/>
        <end position="203"/>
    </location>
</feature>
<evidence type="ECO:0000256" key="10">
    <source>
        <dbReference type="ARBA" id="ARBA00023034"/>
    </source>
</evidence>
<keyword evidence="8" id="KW-0931">ER-Golgi transport</keyword>
<dbReference type="InterPro" id="IPR006895">
    <property type="entry name" value="Znf_Sec23_Sec24"/>
</dbReference>
<feature type="domain" description="Gelsolin-like" evidence="14">
    <location>
        <begin position="1080"/>
        <end position="1153"/>
    </location>
</feature>
<dbReference type="Pfam" id="PF00626">
    <property type="entry name" value="Gelsolin"/>
    <property type="match status" value="1"/>
</dbReference>
<dbReference type="Pfam" id="PF04811">
    <property type="entry name" value="Sec23_trunk"/>
    <property type="match status" value="1"/>
</dbReference>
<dbReference type="InterPro" id="IPR007123">
    <property type="entry name" value="Gelsolin-like_dom"/>
</dbReference>
<evidence type="ECO:0000313" key="19">
    <source>
        <dbReference type="EMBL" id="JAS88165.1"/>
    </source>
</evidence>
<keyword evidence="11" id="KW-0472">Membrane</keyword>
<dbReference type="Pfam" id="PF08033">
    <property type="entry name" value="Sec23_BS"/>
    <property type="match status" value="1"/>
</dbReference>
<dbReference type="InterPro" id="IPR041742">
    <property type="entry name" value="Sec24-like_trunk_dom"/>
</dbReference>
<feature type="compositionally biased region" description="Low complexity" evidence="13">
    <location>
        <begin position="320"/>
        <end position="340"/>
    </location>
</feature>
<feature type="compositionally biased region" description="Polar residues" evidence="13">
    <location>
        <begin position="177"/>
        <end position="187"/>
    </location>
</feature>
<comment type="similarity">
    <text evidence="4">Belongs to the SEC23/SEC24 family. SEC24 subfamily.</text>
</comment>
<feature type="compositionally biased region" description="Polar residues" evidence="13">
    <location>
        <begin position="298"/>
        <end position="319"/>
    </location>
</feature>
<dbReference type="Gene3D" id="2.30.30.380">
    <property type="entry name" value="Zn-finger domain of Sec23/24"/>
    <property type="match status" value="1"/>
</dbReference>
<dbReference type="PANTHER" id="PTHR13803:SF39">
    <property type="entry name" value="SECRETORY 24AB, ISOFORM A"/>
    <property type="match status" value="1"/>
</dbReference>
<dbReference type="CDD" id="cd01479">
    <property type="entry name" value="Sec24-like"/>
    <property type="match status" value="1"/>
</dbReference>
<evidence type="ECO:0000256" key="11">
    <source>
        <dbReference type="ARBA" id="ARBA00023136"/>
    </source>
</evidence>
<dbReference type="GO" id="GO:0000139">
    <property type="term" value="C:Golgi membrane"/>
    <property type="evidence" value="ECO:0007669"/>
    <property type="project" value="UniProtKB-SubCell"/>
</dbReference>
<keyword evidence="5" id="KW-0813">Transport</keyword>
<feature type="compositionally biased region" description="Polar residues" evidence="13">
    <location>
        <begin position="362"/>
        <end position="417"/>
    </location>
</feature>
<evidence type="ECO:0000259" key="18">
    <source>
        <dbReference type="Pfam" id="PF08033"/>
    </source>
</evidence>
<comment type="subcellular location">
    <subcellularLocation>
        <location evidence="1">Cytoplasmic vesicle</location>
        <location evidence="1">COPII-coated vesicle membrane</location>
        <topology evidence="1">Peripheral membrane protein</topology>
        <orientation evidence="1">Cytoplasmic side</orientation>
    </subcellularLocation>
    <subcellularLocation>
        <location evidence="3">Endoplasmic reticulum membrane</location>
        <topology evidence="3">Peripheral membrane protein</topology>
        <orientation evidence="3">Cytoplasmic side</orientation>
    </subcellularLocation>
    <subcellularLocation>
        <location evidence="2">Golgi apparatus membrane</location>
    </subcellularLocation>
</comment>
<dbReference type="EMBL" id="GECU01019541">
    <property type="protein sequence ID" value="JAS88165.1"/>
    <property type="molecule type" value="Transcribed_RNA"/>
</dbReference>
<keyword evidence="6" id="KW-0963">Cytoplasm</keyword>
<dbReference type="GO" id="GO:0090110">
    <property type="term" value="P:COPII-coated vesicle cargo loading"/>
    <property type="evidence" value="ECO:0007669"/>
    <property type="project" value="TreeGrafter"/>
</dbReference>
<dbReference type="InterPro" id="IPR036175">
    <property type="entry name" value="Sec23/24_helical_dom_sf"/>
</dbReference>
<dbReference type="GO" id="GO:0000149">
    <property type="term" value="F:SNARE binding"/>
    <property type="evidence" value="ECO:0007669"/>
    <property type="project" value="TreeGrafter"/>
</dbReference>
<dbReference type="Pfam" id="PF04815">
    <property type="entry name" value="Sec23_helical"/>
    <property type="match status" value="1"/>
</dbReference>
<dbReference type="InterPro" id="IPR036174">
    <property type="entry name" value="Znf_Sec23_Sec24_sf"/>
</dbReference>
<evidence type="ECO:0000256" key="9">
    <source>
        <dbReference type="ARBA" id="ARBA00022927"/>
    </source>
</evidence>
<feature type="region of interest" description="Disordered" evidence="13">
    <location>
        <begin position="1"/>
        <end position="423"/>
    </location>
</feature>
<evidence type="ECO:0000259" key="15">
    <source>
        <dbReference type="Pfam" id="PF04810"/>
    </source>
</evidence>
<evidence type="ECO:0000256" key="5">
    <source>
        <dbReference type="ARBA" id="ARBA00022448"/>
    </source>
</evidence>
<feature type="compositionally biased region" description="Polar residues" evidence="13">
    <location>
        <begin position="227"/>
        <end position="239"/>
    </location>
</feature>
<evidence type="ECO:0000256" key="6">
    <source>
        <dbReference type="ARBA" id="ARBA00022490"/>
    </source>
</evidence>
<feature type="domain" description="Zinc finger Sec23/Sec24-type" evidence="15">
    <location>
        <begin position="544"/>
        <end position="581"/>
    </location>
</feature>
<protein>
    <submittedName>
        <fullName evidence="19">Uncharacterized protein</fullName>
    </submittedName>
</protein>
<reference evidence="19" key="1">
    <citation type="submission" date="2015-11" db="EMBL/GenBank/DDBJ databases">
        <title>De novo transcriptome assembly of four potential Pierce s Disease insect vectors from Arizona vineyards.</title>
        <authorList>
            <person name="Tassone E.E."/>
        </authorList>
    </citation>
    <scope>NUCLEOTIDE SEQUENCE</scope>
</reference>
<evidence type="ECO:0000256" key="4">
    <source>
        <dbReference type="ARBA" id="ARBA00008334"/>
    </source>
</evidence>
<keyword evidence="10" id="KW-0333">Golgi apparatus</keyword>
<dbReference type="InterPro" id="IPR036465">
    <property type="entry name" value="vWFA_dom_sf"/>
</dbReference>
<dbReference type="Pfam" id="PF04810">
    <property type="entry name" value="zf-Sec23_Sec24"/>
    <property type="match status" value="1"/>
</dbReference>
<evidence type="ECO:0000259" key="17">
    <source>
        <dbReference type="Pfam" id="PF04815"/>
    </source>
</evidence>
<dbReference type="InterPro" id="IPR006900">
    <property type="entry name" value="Sec23/24_helical_dom"/>
</dbReference>
<gene>
    <name evidence="19" type="ORF">g.15560</name>
</gene>
<dbReference type="GO" id="GO:0008270">
    <property type="term" value="F:zinc ion binding"/>
    <property type="evidence" value="ECO:0007669"/>
    <property type="project" value="InterPro"/>
</dbReference>
<dbReference type="SUPFAM" id="SSF82919">
    <property type="entry name" value="Zn-finger domain of Sec23/24"/>
    <property type="match status" value="1"/>
</dbReference>
<evidence type="ECO:0000259" key="14">
    <source>
        <dbReference type="Pfam" id="PF00626"/>
    </source>
</evidence>
<sequence>MNGQQLTNSSNSANGTPSSSYPASLSSQSSRDPSPATRPLKPPSEQYNHVISAQANHWPKDKPNALLSSMPDPAISRPGPQLHRSTPLSSPIPTPQPPSTLHQSQPNLQSFQTTTTQPVGGPPTHPRPLLLNHQAKPPNPSSQSLYRQPPPTSISQSLPPTSTTEAIPSIPLANHLPQPNSIPNQFPTPARPPNYSSTQTNQPLEPPRSTQSPLQQSLSQFQTQSPVPSSNNQFTQHANQFKPRPPTPLQHVPSQAPRLPIQTSRPPYQFPQLPNQISQSSEQIPPSSNKLPPAPEQTLPNHTMPQPQHQFTQSSYQYTPPQNQFSQPQNQINQPPSQFFKPPNQMPQSQNQFAQPPGQYPHQMSTGQPPHLQTQYPNSTSTPTPGYQQPPMQQIPNQFNKRYPQMPQNPGYQQQPGSIDGLTPQLAGMTVQQGFNKLWGMDTVDLLKSRDVLPKEKVEPPAVRLQHELYEAANCSPEIFRCTLTKIPETKSLLDKSRLPLGVLIHPFKDLNGDSQFIEEGATDGLWEQQTNPKQLSVIQCTVIVRCRMCRTYINPFVYFVDNKRWKCNLCFRVNELPDEFQFDPMTKTYGDPSRRPEIKSATIEFIAPSEYMVRPPQPAIYVFVLDVSRLACESGYLDVVCRTLLAELDNVPGDARTSVAFITFDSAVHFYSLTEGQGQPHQLIVVDIDDMFLPTPDNLLVSLNECRDLIRDLLTQLPNKYRESYDTHSALGAALQAAYKLLAPTGGRVTIFQACLPNVGPGALIAREDPAQRAGDNPPHLNPSTDFYKKLALDCSGQQIAVDLFLVNSQYLDLATLSGVSRFSGGCMHHVPLFRSDKPFLVDTLERMFQRYLTRKIGFESVIRLRCTRGLSIHTFHGNFFVRSTDLLSLPNANPDAGFGMQITIDENLSDVQNVCFQAALLYTSSKGERRIRVHTLCLPVASNLADILHGADQQCIVGLLAKMAVDRSVQSSLSDAREAFVNVVADILSAYKLTQSGNTTGCMLAPASLRLLPLYILALLKHMAFRVGQSTRLDDRVFAMCQMKSLPLSFLIQAIYPDLYPLLNIEQQPEVEVGEHVVPQPPRLQLSAERIDSHGIFLLDDGSSLLVYVGHNLDPVVCQAVFDVPHFSAIPQELYSLPELENSTSEAIRSFVTYLQNEKPYPIPLQVIRDDSHQRMRFLEKLIEDKNESGTSYYEFLQRVKTLIK</sequence>
<dbReference type="SUPFAM" id="SSF81995">
    <property type="entry name" value="beta-sandwich domain of Sec23/24"/>
    <property type="match status" value="1"/>
</dbReference>
<evidence type="ECO:0000256" key="2">
    <source>
        <dbReference type="ARBA" id="ARBA00004394"/>
    </source>
</evidence>
<feature type="domain" description="Sec23/Sec24 trunk" evidence="16">
    <location>
        <begin position="617"/>
        <end position="850"/>
    </location>
</feature>
<dbReference type="Gene3D" id="3.40.50.410">
    <property type="entry name" value="von Willebrand factor, type A domain"/>
    <property type="match status" value="1"/>
</dbReference>
<dbReference type="PANTHER" id="PTHR13803">
    <property type="entry name" value="SEC24-RELATED PROTEIN"/>
    <property type="match status" value="1"/>
</dbReference>
<dbReference type="GO" id="GO:0070971">
    <property type="term" value="C:endoplasmic reticulum exit site"/>
    <property type="evidence" value="ECO:0007669"/>
    <property type="project" value="TreeGrafter"/>
</dbReference>
<feature type="compositionally biased region" description="Polar residues" evidence="13">
    <location>
        <begin position="153"/>
        <end position="166"/>
    </location>
</feature>
<dbReference type="SUPFAM" id="SSF81811">
    <property type="entry name" value="Helical domain of Sec23/24"/>
    <property type="match status" value="1"/>
</dbReference>
<dbReference type="AlphaFoldDB" id="A0A1B6IMM6"/>
<evidence type="ECO:0000256" key="12">
    <source>
        <dbReference type="ARBA" id="ARBA00023329"/>
    </source>
</evidence>
<evidence type="ECO:0000256" key="7">
    <source>
        <dbReference type="ARBA" id="ARBA00022824"/>
    </source>
</evidence>
<evidence type="ECO:0000256" key="3">
    <source>
        <dbReference type="ARBA" id="ARBA00004397"/>
    </source>
</evidence>
<keyword evidence="12" id="KW-0968">Cytoplasmic vesicle</keyword>
<feature type="compositionally biased region" description="Low complexity" evidence="13">
    <location>
        <begin position="209"/>
        <end position="226"/>
    </location>
</feature>
<feature type="compositionally biased region" description="Polar residues" evidence="13">
    <location>
        <begin position="45"/>
        <end position="55"/>
    </location>
</feature>
<organism evidence="19">
    <name type="scientific">Homalodisca liturata</name>
    <dbReference type="NCBI Taxonomy" id="320908"/>
    <lineage>
        <taxon>Eukaryota</taxon>
        <taxon>Metazoa</taxon>
        <taxon>Ecdysozoa</taxon>
        <taxon>Arthropoda</taxon>
        <taxon>Hexapoda</taxon>
        <taxon>Insecta</taxon>
        <taxon>Pterygota</taxon>
        <taxon>Neoptera</taxon>
        <taxon>Paraneoptera</taxon>
        <taxon>Hemiptera</taxon>
        <taxon>Auchenorrhyncha</taxon>
        <taxon>Membracoidea</taxon>
        <taxon>Cicadellidae</taxon>
        <taxon>Cicadellinae</taxon>
        <taxon>Proconiini</taxon>
        <taxon>Homalodisca</taxon>
    </lineage>
</organism>
<dbReference type="InterPro" id="IPR006896">
    <property type="entry name" value="Sec23/24_trunk_dom"/>
</dbReference>
<accession>A0A1B6IMM6</accession>
<dbReference type="Gene3D" id="1.20.120.730">
    <property type="entry name" value="Sec23/Sec24 helical domain"/>
    <property type="match status" value="1"/>
</dbReference>
<keyword evidence="7" id="KW-0256">Endoplasmic reticulum</keyword>
<evidence type="ECO:0000259" key="16">
    <source>
        <dbReference type="Pfam" id="PF04811"/>
    </source>
</evidence>
<dbReference type="InterPro" id="IPR036180">
    <property type="entry name" value="Gelsolin-like_dom_sf"/>
</dbReference>
<evidence type="ECO:0000256" key="13">
    <source>
        <dbReference type="SAM" id="MobiDB-lite"/>
    </source>
</evidence>
<feature type="domain" description="Sec23/Sec24 beta-sandwich" evidence="18">
    <location>
        <begin position="859"/>
        <end position="943"/>
    </location>
</feature>
<dbReference type="Gene3D" id="3.40.20.10">
    <property type="entry name" value="Severin"/>
    <property type="match status" value="1"/>
</dbReference>
<evidence type="ECO:0000256" key="8">
    <source>
        <dbReference type="ARBA" id="ARBA00022892"/>
    </source>
</evidence>
<dbReference type="InterPro" id="IPR050550">
    <property type="entry name" value="SEC23_SEC24_subfamily"/>
</dbReference>
<dbReference type="GO" id="GO:0030127">
    <property type="term" value="C:COPII vesicle coat"/>
    <property type="evidence" value="ECO:0007669"/>
    <property type="project" value="InterPro"/>
</dbReference>
<feature type="domain" description="Sec23/Sec24 helical" evidence="17">
    <location>
        <begin position="954"/>
        <end position="1054"/>
    </location>
</feature>
<dbReference type="InterPro" id="IPR029006">
    <property type="entry name" value="ADF-H/Gelsolin-like_dom_sf"/>
</dbReference>